<gene>
    <name evidence="2" type="ORF">NDU88_004876</name>
</gene>
<keyword evidence="3" id="KW-1185">Reference proteome</keyword>
<feature type="region of interest" description="Disordered" evidence="1">
    <location>
        <begin position="136"/>
        <end position="161"/>
    </location>
</feature>
<evidence type="ECO:0000313" key="2">
    <source>
        <dbReference type="EMBL" id="KAJ1099780.1"/>
    </source>
</evidence>
<evidence type="ECO:0000256" key="1">
    <source>
        <dbReference type="SAM" id="MobiDB-lite"/>
    </source>
</evidence>
<organism evidence="2 3">
    <name type="scientific">Pleurodeles waltl</name>
    <name type="common">Iberian ribbed newt</name>
    <dbReference type="NCBI Taxonomy" id="8319"/>
    <lineage>
        <taxon>Eukaryota</taxon>
        <taxon>Metazoa</taxon>
        <taxon>Chordata</taxon>
        <taxon>Craniata</taxon>
        <taxon>Vertebrata</taxon>
        <taxon>Euteleostomi</taxon>
        <taxon>Amphibia</taxon>
        <taxon>Batrachia</taxon>
        <taxon>Caudata</taxon>
        <taxon>Salamandroidea</taxon>
        <taxon>Salamandridae</taxon>
        <taxon>Pleurodelinae</taxon>
        <taxon>Pleurodeles</taxon>
    </lineage>
</organism>
<sequence>MSVWRARQADSHSFAVSGTDGIGFLAVFKGHRRSTERPRVLPAQTTRRLPAAAALGWGPPRRSDYAGNPPLTACGELRHPTRSRLRSPRYFGVSSARAPPSSIVLRGWAPRASLGSGASQVSRQFLRRSARRRLRHVGSAAGGDGFQPRSSSRRLYSGSLL</sequence>
<protein>
    <submittedName>
        <fullName evidence="2">Uncharacterized protein</fullName>
    </submittedName>
</protein>
<reference evidence="2" key="1">
    <citation type="journal article" date="2022" name="bioRxiv">
        <title>Sequencing and chromosome-scale assembly of the giantPleurodeles waltlgenome.</title>
        <authorList>
            <person name="Brown T."/>
            <person name="Elewa A."/>
            <person name="Iarovenko S."/>
            <person name="Subramanian E."/>
            <person name="Araus A.J."/>
            <person name="Petzold A."/>
            <person name="Susuki M."/>
            <person name="Suzuki K.-i.T."/>
            <person name="Hayashi T."/>
            <person name="Toyoda A."/>
            <person name="Oliveira C."/>
            <person name="Osipova E."/>
            <person name="Leigh N.D."/>
            <person name="Simon A."/>
            <person name="Yun M.H."/>
        </authorList>
    </citation>
    <scope>NUCLEOTIDE SEQUENCE</scope>
    <source>
        <strain evidence="2">20211129_DDA</strain>
        <tissue evidence="2">Liver</tissue>
    </source>
</reference>
<name>A0AAV7M7K7_PLEWA</name>
<comment type="caution">
    <text evidence="2">The sequence shown here is derived from an EMBL/GenBank/DDBJ whole genome shotgun (WGS) entry which is preliminary data.</text>
</comment>
<proteinExistence type="predicted"/>
<feature type="compositionally biased region" description="Low complexity" evidence="1">
    <location>
        <begin position="149"/>
        <end position="161"/>
    </location>
</feature>
<dbReference type="AlphaFoldDB" id="A0AAV7M7K7"/>
<accession>A0AAV7M7K7</accession>
<dbReference type="Proteomes" id="UP001066276">
    <property type="component" value="Chromosome 10"/>
</dbReference>
<evidence type="ECO:0000313" key="3">
    <source>
        <dbReference type="Proteomes" id="UP001066276"/>
    </source>
</evidence>
<dbReference type="EMBL" id="JANPWB010000014">
    <property type="protein sequence ID" value="KAJ1099780.1"/>
    <property type="molecule type" value="Genomic_DNA"/>
</dbReference>